<keyword evidence="10" id="KW-0539">Nucleus</keyword>
<dbReference type="AlphaFoldDB" id="A0A1S3D6T3"/>
<dbReference type="Gene3D" id="2.20.28.10">
    <property type="match status" value="1"/>
</dbReference>
<comment type="similarity">
    <text evidence="2 13">Belongs to the MCM family.</text>
</comment>
<dbReference type="RefSeq" id="XP_008475506.3">
    <property type="nucleotide sequence ID" value="XM_008477284.3"/>
</dbReference>
<dbReference type="GeneID" id="103512520"/>
<dbReference type="Gene3D" id="2.40.50.140">
    <property type="entry name" value="Nucleic acid-binding proteins"/>
    <property type="match status" value="1"/>
</dbReference>
<protein>
    <recommendedName>
        <fullName evidence="11">DNA helicase MCM9</fullName>
        <ecNumber evidence="3">3.6.4.12</ecNumber>
    </recommendedName>
</protein>
<evidence type="ECO:0000256" key="6">
    <source>
        <dbReference type="ARBA" id="ARBA00022801"/>
    </source>
</evidence>
<dbReference type="PROSITE" id="PS00847">
    <property type="entry name" value="MCM_1"/>
    <property type="match status" value="1"/>
</dbReference>
<evidence type="ECO:0000256" key="5">
    <source>
        <dbReference type="ARBA" id="ARBA00022763"/>
    </source>
</evidence>
<dbReference type="InterPro" id="IPR018525">
    <property type="entry name" value="MCM_CS"/>
</dbReference>
<dbReference type="GO" id="GO:0016787">
    <property type="term" value="F:hydrolase activity"/>
    <property type="evidence" value="ECO:0007669"/>
    <property type="project" value="UniProtKB-KW"/>
</dbReference>
<dbReference type="InterPro" id="IPR027417">
    <property type="entry name" value="P-loop_NTPase"/>
</dbReference>
<dbReference type="GO" id="GO:0042555">
    <property type="term" value="C:MCM complex"/>
    <property type="evidence" value="ECO:0007669"/>
    <property type="project" value="TreeGrafter"/>
</dbReference>
<accession>A0A1S3D6T3</accession>
<dbReference type="EC" id="3.6.4.12" evidence="3"/>
<dbReference type="SUPFAM" id="SSF50249">
    <property type="entry name" value="Nucleic acid-binding proteins"/>
    <property type="match status" value="1"/>
</dbReference>
<dbReference type="SUPFAM" id="SSF52540">
    <property type="entry name" value="P-loop containing nucleoside triphosphate hydrolases"/>
    <property type="match status" value="1"/>
</dbReference>
<dbReference type="GO" id="GO:0003697">
    <property type="term" value="F:single-stranded DNA binding"/>
    <property type="evidence" value="ECO:0007669"/>
    <property type="project" value="TreeGrafter"/>
</dbReference>
<comment type="catalytic activity">
    <reaction evidence="12">
        <text>ATP + H2O = ADP + phosphate + H(+)</text>
        <dbReference type="Rhea" id="RHEA:13065"/>
        <dbReference type="ChEBI" id="CHEBI:15377"/>
        <dbReference type="ChEBI" id="CHEBI:15378"/>
        <dbReference type="ChEBI" id="CHEBI:30616"/>
        <dbReference type="ChEBI" id="CHEBI:43474"/>
        <dbReference type="ChEBI" id="CHEBI:456216"/>
        <dbReference type="EC" id="3.6.4.12"/>
    </reaction>
</comment>
<proteinExistence type="inferred from homology"/>
<dbReference type="PRINTS" id="PR01657">
    <property type="entry name" value="MCMFAMILY"/>
</dbReference>
<keyword evidence="15" id="KW-1185">Reference proteome</keyword>
<evidence type="ECO:0000256" key="4">
    <source>
        <dbReference type="ARBA" id="ARBA00022741"/>
    </source>
</evidence>
<comment type="subcellular location">
    <subcellularLocation>
        <location evidence="1">Nucleus</location>
    </subcellularLocation>
</comment>
<dbReference type="KEGG" id="dci:103512520"/>
<dbReference type="SMART" id="SM00350">
    <property type="entry name" value="MCM"/>
    <property type="match status" value="1"/>
</dbReference>
<dbReference type="PANTHER" id="PTHR11630:SF48">
    <property type="entry name" value="DNA HELICASE MCM9"/>
    <property type="match status" value="1"/>
</dbReference>
<sequence>MSSASVISPALDNSLEGILENFLLDHHENEIIEILKADDELKHYSLVMKNFVALFEKSTELGAGILGNPVKTFTFCNQVLISAQNRLLEKIRDDTQDVQLSVKPNVHVRIAELPICPQLHRTQFPNNEDIGSLLQISGTVVRITVAKMLEFRREYVCTKCKQCFYVKADFEQFYSIANPLSCGSPSSCDGTNFSPVTSVDQDNYKDYQEIKIQERAAGVGSVPKSIWVTLEDDLVDLARPGDDVIVCGAVLRRWRPVVKGVRSDIELCLSANYLTVCNDQSSSLVITPELRAEVTQFWEDHKYDGLAARNHILASICPAIYGLYLVKLCLAVVLAGGVGRGGEDGSKVRAESHLLLVGDPGTGKSEILKFAKRMSPRSVLTTGVGTTTAGLTVSALRENGEWHLEAGALVLSDGGVCCIDEFSSIKEHDRTSIHEAMEQQTISVAKVIMYGESSQTSC</sequence>
<reference evidence="16" key="1">
    <citation type="submission" date="2025-08" db="UniProtKB">
        <authorList>
            <consortium name="RefSeq"/>
        </authorList>
    </citation>
    <scope>IDENTIFICATION</scope>
</reference>
<dbReference type="STRING" id="121845.A0A1S3D6T3"/>
<dbReference type="PaxDb" id="121845-A0A1S3D6T3"/>
<evidence type="ECO:0000256" key="10">
    <source>
        <dbReference type="ARBA" id="ARBA00023242"/>
    </source>
</evidence>
<evidence type="ECO:0000256" key="11">
    <source>
        <dbReference type="ARBA" id="ARBA00041085"/>
    </source>
</evidence>
<dbReference type="GO" id="GO:0000724">
    <property type="term" value="P:double-strand break repair via homologous recombination"/>
    <property type="evidence" value="ECO:0007669"/>
    <property type="project" value="TreeGrafter"/>
</dbReference>
<dbReference type="GO" id="GO:0005524">
    <property type="term" value="F:ATP binding"/>
    <property type="evidence" value="ECO:0007669"/>
    <property type="project" value="UniProtKB-KW"/>
</dbReference>
<dbReference type="GO" id="GO:0005634">
    <property type="term" value="C:nucleus"/>
    <property type="evidence" value="ECO:0007669"/>
    <property type="project" value="UniProtKB-SubCell"/>
</dbReference>
<evidence type="ECO:0000256" key="1">
    <source>
        <dbReference type="ARBA" id="ARBA00004123"/>
    </source>
</evidence>
<evidence type="ECO:0000256" key="12">
    <source>
        <dbReference type="ARBA" id="ARBA00047995"/>
    </source>
</evidence>
<evidence type="ECO:0000256" key="9">
    <source>
        <dbReference type="ARBA" id="ARBA00023204"/>
    </source>
</evidence>
<evidence type="ECO:0000256" key="7">
    <source>
        <dbReference type="ARBA" id="ARBA00022806"/>
    </source>
</evidence>
<organism evidence="15 16">
    <name type="scientific">Diaphorina citri</name>
    <name type="common">Asian citrus psyllid</name>
    <dbReference type="NCBI Taxonomy" id="121845"/>
    <lineage>
        <taxon>Eukaryota</taxon>
        <taxon>Metazoa</taxon>
        <taxon>Ecdysozoa</taxon>
        <taxon>Arthropoda</taxon>
        <taxon>Hexapoda</taxon>
        <taxon>Insecta</taxon>
        <taxon>Pterygota</taxon>
        <taxon>Neoptera</taxon>
        <taxon>Paraneoptera</taxon>
        <taxon>Hemiptera</taxon>
        <taxon>Sternorrhyncha</taxon>
        <taxon>Psylloidea</taxon>
        <taxon>Psyllidae</taxon>
        <taxon>Diaphorininae</taxon>
        <taxon>Diaphorina</taxon>
    </lineage>
</organism>
<keyword evidence="5" id="KW-0227">DNA damage</keyword>
<keyword evidence="4 13" id="KW-0547">Nucleotide-binding</keyword>
<dbReference type="GO" id="GO:0017116">
    <property type="term" value="F:single-stranded DNA helicase activity"/>
    <property type="evidence" value="ECO:0007669"/>
    <property type="project" value="TreeGrafter"/>
</dbReference>
<keyword evidence="13" id="KW-0238">DNA-binding</keyword>
<dbReference type="GO" id="GO:0006260">
    <property type="term" value="P:DNA replication"/>
    <property type="evidence" value="ECO:0007669"/>
    <property type="project" value="InterPro"/>
</dbReference>
<dbReference type="Gene3D" id="3.40.50.300">
    <property type="entry name" value="P-loop containing nucleotide triphosphate hydrolases"/>
    <property type="match status" value="1"/>
</dbReference>
<keyword evidence="9" id="KW-0234">DNA repair</keyword>
<evidence type="ECO:0000256" key="8">
    <source>
        <dbReference type="ARBA" id="ARBA00022840"/>
    </source>
</evidence>
<evidence type="ECO:0000256" key="3">
    <source>
        <dbReference type="ARBA" id="ARBA00012551"/>
    </source>
</evidence>
<dbReference type="InterPro" id="IPR001208">
    <property type="entry name" value="MCM_dom"/>
</dbReference>
<evidence type="ECO:0000313" key="15">
    <source>
        <dbReference type="Proteomes" id="UP000079169"/>
    </source>
</evidence>
<evidence type="ECO:0000259" key="14">
    <source>
        <dbReference type="PROSITE" id="PS50051"/>
    </source>
</evidence>
<dbReference type="InterPro" id="IPR058768">
    <property type="entry name" value="MCM9_N"/>
</dbReference>
<dbReference type="PANTHER" id="PTHR11630">
    <property type="entry name" value="DNA REPLICATION LICENSING FACTOR MCM FAMILY MEMBER"/>
    <property type="match status" value="1"/>
</dbReference>
<dbReference type="PROSITE" id="PS50051">
    <property type="entry name" value="MCM_2"/>
    <property type="match status" value="1"/>
</dbReference>
<gene>
    <name evidence="16" type="primary">LOC103512520</name>
</gene>
<keyword evidence="6" id="KW-0378">Hydrolase</keyword>
<evidence type="ECO:0000256" key="13">
    <source>
        <dbReference type="RuleBase" id="RU004070"/>
    </source>
</evidence>
<dbReference type="InterPro" id="IPR033762">
    <property type="entry name" value="MCM_OB"/>
</dbReference>
<name>A0A1S3D6T3_DIACI</name>
<dbReference type="Pfam" id="PF00493">
    <property type="entry name" value="MCM"/>
    <property type="match status" value="1"/>
</dbReference>
<dbReference type="Pfam" id="PF26066">
    <property type="entry name" value="MCM9_N"/>
    <property type="match status" value="1"/>
</dbReference>
<keyword evidence="8 13" id="KW-0067">ATP-binding</keyword>
<feature type="domain" description="MCM C-terminal AAA(+) ATPase" evidence="14">
    <location>
        <begin position="308"/>
        <end position="446"/>
    </location>
</feature>
<dbReference type="InterPro" id="IPR031327">
    <property type="entry name" value="MCM"/>
</dbReference>
<dbReference type="Pfam" id="PF17207">
    <property type="entry name" value="MCM_OB"/>
    <property type="match status" value="1"/>
</dbReference>
<dbReference type="Proteomes" id="UP000079169">
    <property type="component" value="Unplaced"/>
</dbReference>
<evidence type="ECO:0000313" key="16">
    <source>
        <dbReference type="RefSeq" id="XP_008475506.3"/>
    </source>
</evidence>
<dbReference type="InterPro" id="IPR012340">
    <property type="entry name" value="NA-bd_OB-fold"/>
</dbReference>
<evidence type="ECO:0000256" key="2">
    <source>
        <dbReference type="ARBA" id="ARBA00008010"/>
    </source>
</evidence>
<keyword evidence="7" id="KW-0347">Helicase</keyword>